<organism evidence="1">
    <name type="scientific">Sediminibacterium sp. KACHI17</name>
    <dbReference type="NCBI Taxonomy" id="1751071"/>
    <lineage>
        <taxon>Bacteria</taxon>
        <taxon>Pseudomonadati</taxon>
        <taxon>Bacteroidota</taxon>
        <taxon>Chitinophagia</taxon>
        <taxon>Chitinophagales</taxon>
        <taxon>Chitinophagaceae</taxon>
        <taxon>Sediminibacterium</taxon>
    </lineage>
</organism>
<evidence type="ECO:0008006" key="2">
    <source>
        <dbReference type="Google" id="ProtNLM"/>
    </source>
</evidence>
<evidence type="ECO:0000313" key="1">
    <source>
        <dbReference type="EMBL" id="BFG69815.1"/>
    </source>
</evidence>
<accession>A0AAT9GGP9</accession>
<sequence>MKLFKQQEAQSIVVHGKNLVCPHCNHDRFWTKKVLLNSSISTFFGFDWADRAANCFACEECGRLEWFVRQ</sequence>
<proteinExistence type="predicted"/>
<name>A0AAT9GGP9_9BACT</name>
<dbReference type="RefSeq" id="WP_353550117.1">
    <property type="nucleotide sequence ID" value="NZ_AP029612.1"/>
</dbReference>
<dbReference type="EMBL" id="AP029612">
    <property type="protein sequence ID" value="BFG69815.1"/>
    <property type="molecule type" value="Genomic_DNA"/>
</dbReference>
<dbReference type="AlphaFoldDB" id="A0AAT9GGP9"/>
<reference evidence="1" key="1">
    <citation type="submission" date="2024-02" db="EMBL/GenBank/DDBJ databases">
        <title>Sediminibacterium planktonica sp. nov. and Sediminibacterium longus sp. nov., isolated from surface lake and river water.</title>
        <authorList>
            <person name="Watanabe K."/>
            <person name="Takemine S."/>
            <person name="Ishii Y."/>
            <person name="Ogata Y."/>
            <person name="Shindo C."/>
            <person name="Suda W."/>
        </authorList>
    </citation>
    <scope>NUCLEOTIDE SEQUENCE</scope>
    <source>
        <strain evidence="1">KACHI17</strain>
    </source>
</reference>
<protein>
    <recommendedName>
        <fullName evidence="2">DNA-binding protein</fullName>
    </recommendedName>
</protein>
<gene>
    <name evidence="1" type="ORF">KACHI17_06960</name>
</gene>